<keyword evidence="2" id="KW-0472">Membrane</keyword>
<dbReference type="RefSeq" id="WP_120642827.1">
    <property type="nucleotide sequence ID" value="NZ_RAWB01000057.1"/>
</dbReference>
<evidence type="ECO:0000313" key="4">
    <source>
        <dbReference type="Proteomes" id="UP000272888"/>
    </source>
</evidence>
<evidence type="ECO:0000256" key="2">
    <source>
        <dbReference type="SAM" id="Phobius"/>
    </source>
</evidence>
<feature type="transmembrane region" description="Helical" evidence="2">
    <location>
        <begin position="32"/>
        <end position="53"/>
    </location>
</feature>
<keyword evidence="2" id="KW-0812">Transmembrane</keyword>
<dbReference type="EMBL" id="RAWB01000057">
    <property type="protein sequence ID" value="RKH63909.1"/>
    <property type="molecule type" value="Genomic_DNA"/>
</dbReference>
<dbReference type="AlphaFoldDB" id="A0A3A8Q5E0"/>
<feature type="transmembrane region" description="Helical" evidence="2">
    <location>
        <begin position="59"/>
        <end position="79"/>
    </location>
</feature>
<accession>A0A3A8Q5E0</accession>
<organism evidence="3 4">
    <name type="scientific">Corallococcus llansteffanensis</name>
    <dbReference type="NCBI Taxonomy" id="2316731"/>
    <lineage>
        <taxon>Bacteria</taxon>
        <taxon>Pseudomonadati</taxon>
        <taxon>Myxococcota</taxon>
        <taxon>Myxococcia</taxon>
        <taxon>Myxococcales</taxon>
        <taxon>Cystobacterineae</taxon>
        <taxon>Myxococcaceae</taxon>
        <taxon>Corallococcus</taxon>
    </lineage>
</organism>
<proteinExistence type="predicted"/>
<name>A0A3A8Q5E0_9BACT</name>
<protein>
    <recommendedName>
        <fullName evidence="5">DUF3137 domain-containing protein</fullName>
    </recommendedName>
</protein>
<evidence type="ECO:0000256" key="1">
    <source>
        <dbReference type="SAM" id="MobiDB-lite"/>
    </source>
</evidence>
<reference evidence="4" key="1">
    <citation type="submission" date="2018-09" db="EMBL/GenBank/DDBJ databases">
        <authorList>
            <person name="Livingstone P.G."/>
            <person name="Whitworth D.E."/>
        </authorList>
    </citation>
    <scope>NUCLEOTIDE SEQUENCE [LARGE SCALE GENOMIC DNA]</scope>
    <source>
        <strain evidence="4">CA051B</strain>
    </source>
</reference>
<dbReference type="Proteomes" id="UP000272888">
    <property type="component" value="Unassembled WGS sequence"/>
</dbReference>
<gene>
    <name evidence="3" type="ORF">D7V93_08075</name>
</gene>
<sequence>MSLNPYQIKAPVPEVLADLEVFRRSRALPEVWIRRVNILALGLGALCVGASFFLSPPELIIFGFMAFATAGVMLGWRLYLGVVRRGNLEGLEEAARRQELVSLLLKRLQVDLMPGETLDVWFRSRPSSWSWTPPSTLSVKELEGGKPWDAREPWLTLEARLVDGARLKVSLVKRVRSRQRTTKRPDGVVLRRKVRSKLATLLSVRLRVKPERHPGLAALTKAQALPALRLPHEGRLRRLDVSEDRLQLKVRVDGEWRVRWPGRETFEKRNDLSRTVTMMLLSLYQMLHVARTLPGPEPKSKSKRKASRKARGRRAV</sequence>
<comment type="caution">
    <text evidence="3">The sequence shown here is derived from an EMBL/GenBank/DDBJ whole genome shotgun (WGS) entry which is preliminary data.</text>
</comment>
<evidence type="ECO:0000313" key="3">
    <source>
        <dbReference type="EMBL" id="RKH63909.1"/>
    </source>
</evidence>
<keyword evidence="2" id="KW-1133">Transmembrane helix</keyword>
<feature type="compositionally biased region" description="Basic residues" evidence="1">
    <location>
        <begin position="301"/>
        <end position="316"/>
    </location>
</feature>
<evidence type="ECO:0008006" key="5">
    <source>
        <dbReference type="Google" id="ProtNLM"/>
    </source>
</evidence>
<feature type="region of interest" description="Disordered" evidence="1">
    <location>
        <begin position="292"/>
        <end position="316"/>
    </location>
</feature>
<keyword evidence="4" id="KW-1185">Reference proteome</keyword>